<gene>
    <name evidence="1" type="ORF">L9F63_023849</name>
</gene>
<organism evidence="1 2">
    <name type="scientific">Diploptera punctata</name>
    <name type="common">Pacific beetle cockroach</name>
    <dbReference type="NCBI Taxonomy" id="6984"/>
    <lineage>
        <taxon>Eukaryota</taxon>
        <taxon>Metazoa</taxon>
        <taxon>Ecdysozoa</taxon>
        <taxon>Arthropoda</taxon>
        <taxon>Hexapoda</taxon>
        <taxon>Insecta</taxon>
        <taxon>Pterygota</taxon>
        <taxon>Neoptera</taxon>
        <taxon>Polyneoptera</taxon>
        <taxon>Dictyoptera</taxon>
        <taxon>Blattodea</taxon>
        <taxon>Blaberoidea</taxon>
        <taxon>Blaberidae</taxon>
        <taxon>Diplopterinae</taxon>
        <taxon>Diploptera</taxon>
    </lineage>
</organism>
<reference evidence="1" key="1">
    <citation type="journal article" date="2023" name="IScience">
        <title>Live-bearing cockroach genome reveals convergent evolutionary mechanisms linked to viviparity in insects and beyond.</title>
        <authorList>
            <person name="Fouks B."/>
            <person name="Harrison M.C."/>
            <person name="Mikhailova A.A."/>
            <person name="Marchal E."/>
            <person name="English S."/>
            <person name="Carruthers M."/>
            <person name="Jennings E.C."/>
            <person name="Chiamaka E.L."/>
            <person name="Frigard R.A."/>
            <person name="Pippel M."/>
            <person name="Attardo G.M."/>
            <person name="Benoit J.B."/>
            <person name="Bornberg-Bauer E."/>
            <person name="Tobe S.S."/>
        </authorList>
    </citation>
    <scope>NUCLEOTIDE SEQUENCE</scope>
    <source>
        <strain evidence="1">Stay&amp;Tobe</strain>
    </source>
</reference>
<comment type="caution">
    <text evidence="1">The sequence shown here is derived from an EMBL/GenBank/DDBJ whole genome shotgun (WGS) entry which is preliminary data.</text>
</comment>
<name>A0AAD7ZJC6_DIPPU</name>
<reference evidence="1" key="2">
    <citation type="submission" date="2023-05" db="EMBL/GenBank/DDBJ databases">
        <authorList>
            <person name="Fouks B."/>
        </authorList>
    </citation>
    <scope>NUCLEOTIDE SEQUENCE</scope>
    <source>
        <strain evidence="1">Stay&amp;Tobe</strain>
        <tissue evidence="1">Testes</tissue>
    </source>
</reference>
<protein>
    <submittedName>
        <fullName evidence="1">Uncharacterized protein</fullName>
    </submittedName>
</protein>
<feature type="non-terminal residue" evidence="1">
    <location>
        <position position="66"/>
    </location>
</feature>
<dbReference type="EMBL" id="JASPKZ010008072">
    <property type="protein sequence ID" value="KAJ9580973.1"/>
    <property type="molecule type" value="Genomic_DNA"/>
</dbReference>
<accession>A0AAD7ZJC6</accession>
<dbReference type="AlphaFoldDB" id="A0AAD7ZJC6"/>
<evidence type="ECO:0000313" key="2">
    <source>
        <dbReference type="Proteomes" id="UP001233999"/>
    </source>
</evidence>
<proteinExistence type="predicted"/>
<feature type="non-terminal residue" evidence="1">
    <location>
        <position position="1"/>
    </location>
</feature>
<dbReference type="Proteomes" id="UP001233999">
    <property type="component" value="Unassembled WGS sequence"/>
</dbReference>
<sequence>QQRNLPLLLLYPKALCHDMELWVKSLFEPHGGRFCMKQSNLRKRDTISVGFQMMKTCMTCHGVQFF</sequence>
<evidence type="ECO:0000313" key="1">
    <source>
        <dbReference type="EMBL" id="KAJ9580973.1"/>
    </source>
</evidence>
<keyword evidence="2" id="KW-1185">Reference proteome</keyword>